<keyword evidence="3" id="KW-1185">Reference proteome</keyword>
<dbReference type="GO" id="GO:0016787">
    <property type="term" value="F:hydrolase activity"/>
    <property type="evidence" value="ECO:0007669"/>
    <property type="project" value="InterPro"/>
</dbReference>
<gene>
    <name evidence="2" type="ORF">P43SY_006784</name>
</gene>
<dbReference type="EMBL" id="JAKCXM010000635">
    <property type="protein sequence ID" value="KAJ0392439.1"/>
    <property type="molecule type" value="Genomic_DNA"/>
</dbReference>
<dbReference type="AlphaFoldDB" id="A0AAD5LB04"/>
<evidence type="ECO:0000313" key="3">
    <source>
        <dbReference type="Proteomes" id="UP001209570"/>
    </source>
</evidence>
<feature type="signal peptide" evidence="1">
    <location>
        <begin position="1"/>
        <end position="20"/>
    </location>
</feature>
<dbReference type="InterPro" id="IPR004963">
    <property type="entry name" value="PAE/NOTUM"/>
</dbReference>
<dbReference type="SUPFAM" id="SSF53474">
    <property type="entry name" value="alpha/beta-Hydrolases"/>
    <property type="match status" value="1"/>
</dbReference>
<comment type="caution">
    <text evidence="2">The sequence shown here is derived from an EMBL/GenBank/DDBJ whole genome shotgun (WGS) entry which is preliminary data.</text>
</comment>
<dbReference type="Proteomes" id="UP001209570">
    <property type="component" value="Unassembled WGS sequence"/>
</dbReference>
<dbReference type="PANTHER" id="PTHR21562:SF83">
    <property type="entry name" value="PECTIN ACETYLESTERASE 4"/>
    <property type="match status" value="1"/>
</dbReference>
<keyword evidence="1" id="KW-0732">Signal</keyword>
<evidence type="ECO:0008006" key="4">
    <source>
        <dbReference type="Google" id="ProtNLM"/>
    </source>
</evidence>
<feature type="chain" id="PRO_5042073178" description="GPI-anchored leucine-rich lipoprotein" evidence="1">
    <location>
        <begin position="21"/>
        <end position="457"/>
    </location>
</feature>
<dbReference type="Pfam" id="PF03283">
    <property type="entry name" value="PAE"/>
    <property type="match status" value="1"/>
</dbReference>
<evidence type="ECO:0000313" key="2">
    <source>
        <dbReference type="EMBL" id="KAJ0392439.1"/>
    </source>
</evidence>
<dbReference type="InterPro" id="IPR029058">
    <property type="entry name" value="AB_hydrolase_fold"/>
</dbReference>
<dbReference type="PANTHER" id="PTHR21562">
    <property type="entry name" value="NOTUM-RELATED"/>
    <property type="match status" value="1"/>
</dbReference>
<proteinExistence type="predicted"/>
<protein>
    <recommendedName>
        <fullName evidence="4">GPI-anchored leucine-rich lipoprotein</fullName>
    </recommendedName>
</protein>
<name>A0AAD5LB04_PYTIN</name>
<accession>A0AAD5LB04</accession>
<evidence type="ECO:0000256" key="1">
    <source>
        <dbReference type="SAM" id="SignalP"/>
    </source>
</evidence>
<organism evidence="2 3">
    <name type="scientific">Pythium insidiosum</name>
    <name type="common">Pythiosis disease agent</name>
    <dbReference type="NCBI Taxonomy" id="114742"/>
    <lineage>
        <taxon>Eukaryota</taxon>
        <taxon>Sar</taxon>
        <taxon>Stramenopiles</taxon>
        <taxon>Oomycota</taxon>
        <taxon>Peronosporomycetes</taxon>
        <taxon>Pythiales</taxon>
        <taxon>Pythiaceae</taxon>
        <taxon>Pythium</taxon>
    </lineage>
</organism>
<reference evidence="2" key="1">
    <citation type="submission" date="2021-12" db="EMBL/GenBank/DDBJ databases">
        <title>Prjna785345.</title>
        <authorList>
            <person name="Rujirawat T."/>
            <person name="Krajaejun T."/>
        </authorList>
    </citation>
    <scope>NUCLEOTIDE SEQUENCE</scope>
    <source>
        <strain evidence="2">Pi057C3</strain>
    </source>
</reference>
<sequence length="457" mass="49847">MARLRAAFAVLLASAVSVLAYRPGDEVCKVSPDNACPVDKLPLSQTDRSTLVYPGGKTRCAFDDWLPRPGTNFSTNATFFFQVFPNEKQDKSKVLLFLQGGGACVDDYTCNFALQCSSSDSTFVPNARALSAGILNRSDPANAFNDWNIVHIPYCTGDIHVGNRTLPSTESGIEAVLNRPMCLKQNQTMHLNGFNNADAAFKWALANFPNPEHLVLGGASAGSLGAQLLGKYVGDLWGVADKKIRYSVVADSYVGVVPESKPAGMLINYLGACDLDFRLEGNKTKELIDKCKNDKLTAVEFISTLIDETPTSDWLFIDSKADRTQRFFYELFRQGVFGFPFKDLISPEAFYANMTAILDVYKNESTRVVTFLVEGEQHVFLSRNEWYKTLRAETNETLGVIMRDVLAGNYTRESASSSGSMSGVSGGSPVATPKSDAAQRLLTLGAVVVASISLFLS</sequence>